<evidence type="ECO:0000313" key="10">
    <source>
        <dbReference type="Proteomes" id="UP000274756"/>
    </source>
</evidence>
<evidence type="ECO:0000259" key="7">
    <source>
        <dbReference type="PROSITE" id="PS50089"/>
    </source>
</evidence>
<protein>
    <recommendedName>
        <fullName evidence="1">RING finger protein 141</fullName>
    </recommendedName>
</protein>
<evidence type="ECO:0000256" key="1">
    <source>
        <dbReference type="ARBA" id="ARBA00022017"/>
    </source>
</evidence>
<keyword evidence="3 5" id="KW-0863">Zinc-finger</keyword>
<dbReference type="PANTHER" id="PTHR15315">
    <property type="entry name" value="RING FINGER PROTEIN 41, 151"/>
    <property type="match status" value="1"/>
</dbReference>
<dbReference type="SUPFAM" id="SSF57850">
    <property type="entry name" value="RING/U-box"/>
    <property type="match status" value="1"/>
</dbReference>
<proteinExistence type="predicted"/>
<keyword evidence="4" id="KW-0862">Zinc</keyword>
<accession>A0A0N4U9U9</accession>
<dbReference type="InterPro" id="IPR017907">
    <property type="entry name" value="Znf_RING_CS"/>
</dbReference>
<sequence length="235" mass="26801">MIVDKNGHHLLFAVKRGSADSYLWKIAVRIYALKVILSVALISNFRIFEIYKFFISRNVDGSIESCRLLTLPQFLILQESLMALLKNCDIENMYYLPSCTMLQSSFSERINNKEECVICMDRISDAILPCSHSFCFVCIEQWKEMGKITCPICKHPIRMDGKDTWVIADQPNENDLHDYLISIAGSIIKNIYTVINFILALAANAASLARNNGSAVLRRNPIKRFAQFHDEGNKL</sequence>
<dbReference type="Proteomes" id="UP000038040">
    <property type="component" value="Unplaced"/>
</dbReference>
<keyword evidence="10" id="KW-1185">Reference proteome</keyword>
<gene>
    <name evidence="8" type="ORF">DME_LOCUS7890</name>
</gene>
<dbReference type="PROSITE" id="PS00518">
    <property type="entry name" value="ZF_RING_1"/>
    <property type="match status" value="1"/>
</dbReference>
<reference evidence="11" key="1">
    <citation type="submission" date="2017-02" db="UniProtKB">
        <authorList>
            <consortium name="WormBaseParasite"/>
        </authorList>
    </citation>
    <scope>IDENTIFICATION</scope>
</reference>
<name>A0A0N4U9U9_DRAME</name>
<evidence type="ECO:0000313" key="8">
    <source>
        <dbReference type="EMBL" id="VDN57917.1"/>
    </source>
</evidence>
<dbReference type="PROSITE" id="PS50089">
    <property type="entry name" value="ZF_RING_2"/>
    <property type="match status" value="1"/>
</dbReference>
<evidence type="ECO:0000256" key="6">
    <source>
        <dbReference type="SAM" id="Phobius"/>
    </source>
</evidence>
<dbReference type="OrthoDB" id="1630758at2759"/>
<dbReference type="EMBL" id="UYYG01001163">
    <property type="protein sequence ID" value="VDN57917.1"/>
    <property type="molecule type" value="Genomic_DNA"/>
</dbReference>
<feature type="transmembrane region" description="Helical" evidence="6">
    <location>
        <begin position="26"/>
        <end position="48"/>
    </location>
</feature>
<dbReference type="InterPro" id="IPR001841">
    <property type="entry name" value="Znf_RING"/>
</dbReference>
<dbReference type="STRING" id="318479.A0A0N4U9U9"/>
<dbReference type="PANTHER" id="PTHR15315:SF26">
    <property type="entry name" value="E3 UBIQUITIN-PROTEIN LIGASE NRDP1"/>
    <property type="match status" value="1"/>
</dbReference>
<reference evidence="8 10" key="2">
    <citation type="submission" date="2018-11" db="EMBL/GenBank/DDBJ databases">
        <authorList>
            <consortium name="Pathogen Informatics"/>
        </authorList>
    </citation>
    <scope>NUCLEOTIDE SEQUENCE [LARGE SCALE GENOMIC DNA]</scope>
</reference>
<dbReference type="Pfam" id="PF13920">
    <property type="entry name" value="zf-C3HC4_3"/>
    <property type="match status" value="1"/>
</dbReference>
<dbReference type="InterPro" id="IPR043400">
    <property type="entry name" value="RING-HC_RNF141"/>
</dbReference>
<evidence type="ECO:0000256" key="3">
    <source>
        <dbReference type="ARBA" id="ARBA00022771"/>
    </source>
</evidence>
<evidence type="ECO:0000313" key="9">
    <source>
        <dbReference type="Proteomes" id="UP000038040"/>
    </source>
</evidence>
<evidence type="ECO:0000313" key="11">
    <source>
        <dbReference type="WBParaSite" id="DME_0000388501-mRNA-1"/>
    </source>
</evidence>
<feature type="domain" description="RING-type" evidence="7">
    <location>
        <begin position="116"/>
        <end position="154"/>
    </location>
</feature>
<dbReference type="WBParaSite" id="DME_0000388501-mRNA-1">
    <property type="protein sequence ID" value="DME_0000388501-mRNA-1"/>
    <property type="gene ID" value="DME_0000388501"/>
</dbReference>
<dbReference type="Proteomes" id="UP000274756">
    <property type="component" value="Unassembled WGS sequence"/>
</dbReference>
<dbReference type="InterPro" id="IPR013083">
    <property type="entry name" value="Znf_RING/FYVE/PHD"/>
</dbReference>
<evidence type="ECO:0000256" key="2">
    <source>
        <dbReference type="ARBA" id="ARBA00022723"/>
    </source>
</evidence>
<dbReference type="SMART" id="SM00184">
    <property type="entry name" value="RING"/>
    <property type="match status" value="1"/>
</dbReference>
<dbReference type="GO" id="GO:0008270">
    <property type="term" value="F:zinc ion binding"/>
    <property type="evidence" value="ECO:0007669"/>
    <property type="project" value="UniProtKB-KW"/>
</dbReference>
<keyword evidence="6" id="KW-0472">Membrane</keyword>
<evidence type="ECO:0000256" key="5">
    <source>
        <dbReference type="PROSITE-ProRule" id="PRU00175"/>
    </source>
</evidence>
<evidence type="ECO:0000256" key="4">
    <source>
        <dbReference type="ARBA" id="ARBA00022833"/>
    </source>
</evidence>
<keyword evidence="6" id="KW-0812">Transmembrane</keyword>
<dbReference type="AlphaFoldDB" id="A0A0N4U9U9"/>
<keyword evidence="2" id="KW-0479">Metal-binding</keyword>
<dbReference type="CDD" id="cd16545">
    <property type="entry name" value="RING-HC_RNF141"/>
    <property type="match status" value="1"/>
</dbReference>
<keyword evidence="6" id="KW-1133">Transmembrane helix</keyword>
<organism evidence="9 11">
    <name type="scientific">Dracunculus medinensis</name>
    <name type="common">Guinea worm</name>
    <dbReference type="NCBI Taxonomy" id="318479"/>
    <lineage>
        <taxon>Eukaryota</taxon>
        <taxon>Metazoa</taxon>
        <taxon>Ecdysozoa</taxon>
        <taxon>Nematoda</taxon>
        <taxon>Chromadorea</taxon>
        <taxon>Rhabditida</taxon>
        <taxon>Spirurina</taxon>
        <taxon>Dracunculoidea</taxon>
        <taxon>Dracunculidae</taxon>
        <taxon>Dracunculus</taxon>
    </lineage>
</organism>
<dbReference type="Gene3D" id="3.30.40.10">
    <property type="entry name" value="Zinc/RING finger domain, C3HC4 (zinc finger)"/>
    <property type="match status" value="1"/>
</dbReference>